<gene>
    <name evidence="2" type="primary">kdpF</name>
    <name evidence="2" type="ORF">IQ247_11055</name>
</gene>
<dbReference type="InterPro" id="IPR011726">
    <property type="entry name" value="KdpF"/>
</dbReference>
<proteinExistence type="predicted"/>
<keyword evidence="1" id="KW-1133">Transmembrane helix</keyword>
<keyword evidence="3" id="KW-1185">Reference proteome</keyword>
<dbReference type="Proteomes" id="UP000620559">
    <property type="component" value="Unassembled WGS sequence"/>
</dbReference>
<reference evidence="2" key="1">
    <citation type="submission" date="2020-10" db="EMBL/GenBank/DDBJ databases">
        <authorList>
            <person name="Castelo-Branco R."/>
            <person name="Eusebio N."/>
            <person name="Adriana R."/>
            <person name="Vieira A."/>
            <person name="Brugerolle De Fraissinette N."/>
            <person name="Rezende De Castro R."/>
            <person name="Schneider M.P."/>
            <person name="Vasconcelos V."/>
            <person name="Leao P.N."/>
        </authorList>
    </citation>
    <scope>NUCLEOTIDE SEQUENCE</scope>
    <source>
        <strain evidence="2">LEGE 06105</strain>
    </source>
</reference>
<feature type="transmembrane region" description="Helical" evidence="1">
    <location>
        <begin position="32"/>
        <end position="51"/>
    </location>
</feature>
<comment type="caution">
    <text evidence="2">The sequence shown here is derived from an EMBL/GenBank/DDBJ whole genome shotgun (WGS) entry which is preliminary data.</text>
</comment>
<dbReference type="RefSeq" id="WP_193919880.1">
    <property type="nucleotide sequence ID" value="NZ_JADEWL010000027.1"/>
</dbReference>
<dbReference type="Pfam" id="PF09604">
    <property type="entry name" value="Potass_KdpF"/>
    <property type="match status" value="1"/>
</dbReference>
<protein>
    <submittedName>
        <fullName evidence="2">K(+)-transporting ATPase subunit F</fullName>
    </submittedName>
</protein>
<evidence type="ECO:0000313" key="3">
    <source>
        <dbReference type="Proteomes" id="UP000620559"/>
    </source>
</evidence>
<feature type="transmembrane region" description="Helical" evidence="1">
    <location>
        <begin position="63"/>
        <end position="84"/>
    </location>
</feature>
<sequence>MKLINLKQKVFLTTNQFDFISFIWSEWRRQKFPLWIFLGLCLNIIVAPAVYAATPNIERTTAYALGVLGLVTVGLGVYLFAVILQPERF</sequence>
<name>A0A8J7JUA1_9CYAN</name>
<keyword evidence="1" id="KW-0812">Transmembrane</keyword>
<accession>A0A8J7JUA1</accession>
<dbReference type="EMBL" id="JADEWL010000027">
    <property type="protein sequence ID" value="MBE9213205.1"/>
    <property type="molecule type" value="Genomic_DNA"/>
</dbReference>
<dbReference type="GO" id="GO:0008556">
    <property type="term" value="F:P-type potassium transmembrane transporter activity"/>
    <property type="evidence" value="ECO:0007669"/>
    <property type="project" value="InterPro"/>
</dbReference>
<organism evidence="2 3">
    <name type="scientific">Plectonema cf. radiosum LEGE 06105</name>
    <dbReference type="NCBI Taxonomy" id="945769"/>
    <lineage>
        <taxon>Bacteria</taxon>
        <taxon>Bacillati</taxon>
        <taxon>Cyanobacteriota</taxon>
        <taxon>Cyanophyceae</taxon>
        <taxon>Oscillatoriophycideae</taxon>
        <taxon>Oscillatoriales</taxon>
        <taxon>Microcoleaceae</taxon>
        <taxon>Plectonema</taxon>
    </lineage>
</organism>
<dbReference type="GO" id="GO:0005886">
    <property type="term" value="C:plasma membrane"/>
    <property type="evidence" value="ECO:0007669"/>
    <property type="project" value="InterPro"/>
</dbReference>
<evidence type="ECO:0000256" key="1">
    <source>
        <dbReference type="SAM" id="Phobius"/>
    </source>
</evidence>
<evidence type="ECO:0000313" key="2">
    <source>
        <dbReference type="EMBL" id="MBE9213205.1"/>
    </source>
</evidence>
<keyword evidence="1" id="KW-0472">Membrane</keyword>
<dbReference type="AlphaFoldDB" id="A0A8J7JUA1"/>
<dbReference type="NCBIfam" id="TIGR02115">
    <property type="entry name" value="potass_kdpF"/>
    <property type="match status" value="1"/>
</dbReference>